<feature type="region of interest" description="Disordered" evidence="1">
    <location>
        <begin position="299"/>
        <end position="421"/>
    </location>
</feature>
<keyword evidence="2" id="KW-0812">Transmembrane</keyword>
<comment type="caution">
    <text evidence="3">The sequence shown here is derived from an EMBL/GenBank/DDBJ whole genome shotgun (WGS) entry which is preliminary data.</text>
</comment>
<feature type="region of interest" description="Disordered" evidence="1">
    <location>
        <begin position="594"/>
        <end position="675"/>
    </location>
</feature>
<organism evidence="3 4">
    <name type="scientific">Caerostris extrusa</name>
    <name type="common">Bark spider</name>
    <name type="synonym">Caerostris bankana</name>
    <dbReference type="NCBI Taxonomy" id="172846"/>
    <lineage>
        <taxon>Eukaryota</taxon>
        <taxon>Metazoa</taxon>
        <taxon>Ecdysozoa</taxon>
        <taxon>Arthropoda</taxon>
        <taxon>Chelicerata</taxon>
        <taxon>Arachnida</taxon>
        <taxon>Araneae</taxon>
        <taxon>Araneomorphae</taxon>
        <taxon>Entelegynae</taxon>
        <taxon>Araneoidea</taxon>
        <taxon>Araneidae</taxon>
        <taxon>Caerostris</taxon>
    </lineage>
</organism>
<dbReference type="EMBL" id="BPLR01017855">
    <property type="protein sequence ID" value="GIY94976.1"/>
    <property type="molecule type" value="Genomic_DNA"/>
</dbReference>
<feature type="compositionally biased region" description="Polar residues" evidence="1">
    <location>
        <begin position="299"/>
        <end position="313"/>
    </location>
</feature>
<name>A0AAV4XJ11_CAEEX</name>
<feature type="compositionally biased region" description="Polar residues" evidence="1">
    <location>
        <begin position="594"/>
        <end position="603"/>
    </location>
</feature>
<protein>
    <submittedName>
        <fullName evidence="3">Uncharacterized protein</fullName>
    </submittedName>
</protein>
<feature type="compositionally biased region" description="Basic and acidic residues" evidence="1">
    <location>
        <begin position="315"/>
        <end position="334"/>
    </location>
</feature>
<dbReference type="AlphaFoldDB" id="A0AAV4XJ11"/>
<evidence type="ECO:0000256" key="2">
    <source>
        <dbReference type="SAM" id="Phobius"/>
    </source>
</evidence>
<feature type="region of interest" description="Disordered" evidence="1">
    <location>
        <begin position="433"/>
        <end position="457"/>
    </location>
</feature>
<keyword evidence="2" id="KW-0472">Membrane</keyword>
<gene>
    <name evidence="3" type="ORF">CEXT_90941</name>
</gene>
<feature type="compositionally biased region" description="Basic and acidic residues" evidence="1">
    <location>
        <begin position="410"/>
        <end position="421"/>
    </location>
</feature>
<feature type="compositionally biased region" description="Polar residues" evidence="1">
    <location>
        <begin position="335"/>
        <end position="350"/>
    </location>
</feature>
<dbReference type="Proteomes" id="UP001054945">
    <property type="component" value="Unassembled WGS sequence"/>
</dbReference>
<evidence type="ECO:0000313" key="3">
    <source>
        <dbReference type="EMBL" id="GIY94976.1"/>
    </source>
</evidence>
<evidence type="ECO:0000313" key="4">
    <source>
        <dbReference type="Proteomes" id="UP001054945"/>
    </source>
</evidence>
<keyword evidence="4" id="KW-1185">Reference proteome</keyword>
<feature type="compositionally biased region" description="Basic and acidic residues" evidence="1">
    <location>
        <begin position="434"/>
        <end position="448"/>
    </location>
</feature>
<proteinExistence type="predicted"/>
<evidence type="ECO:0000256" key="1">
    <source>
        <dbReference type="SAM" id="MobiDB-lite"/>
    </source>
</evidence>
<reference evidence="3 4" key="1">
    <citation type="submission" date="2021-06" db="EMBL/GenBank/DDBJ databases">
        <title>Caerostris extrusa draft genome.</title>
        <authorList>
            <person name="Kono N."/>
            <person name="Arakawa K."/>
        </authorList>
    </citation>
    <scope>NUCLEOTIDE SEQUENCE [LARGE SCALE GENOMIC DNA]</scope>
</reference>
<accession>A0AAV4XJ11</accession>
<keyword evidence="2" id="KW-1133">Transmembrane helix</keyword>
<feature type="compositionally biased region" description="Basic and acidic residues" evidence="1">
    <location>
        <begin position="604"/>
        <end position="623"/>
    </location>
</feature>
<feature type="compositionally biased region" description="Polar residues" evidence="1">
    <location>
        <begin position="395"/>
        <end position="409"/>
    </location>
</feature>
<feature type="transmembrane region" description="Helical" evidence="2">
    <location>
        <begin position="218"/>
        <end position="235"/>
    </location>
</feature>
<sequence>MFLQVFSIHERSGFTSKLSTQFQRDEKFSKIKNWFDVSKNIMKDIDAYEKRNYHTGLPFSKHDSYRKLYPPLVKESLFRKIPHPDIISTELKISGNSESIVFKDNTKDPFESVISTDENIKDKSLSNFKDLSSKSLSNSEQNNELYKRQWDINKMKNIPIKNNEKERNGRHIHISKEKIMDMYKNQDKQIIEKSIRFDRNFVLLKEISLKYSNAQIEVLLMMVILILIMGFYIHLSCKKNFFYEKLLNHSKKLSSKLLTKNSSKINEKSKAVNTNEAIEHYDANKDESTNKSLENTNITNETVEHSNVNNGDTGNIDRNRSSDQENAEGVKNEDVMQTNGQHNVTSTEDTTPNDRAADNSPKSNEENGSLEKIPNSDGITSERNATEIGPDENSYADSSETNVDPNLNSHRNEHEQKLEETSIRAECVSFEQQNEMKTKVRDPKKDGDSSIPSVPEENACLEKTQNTDGIPSVPNDGEKIPRGNIFQRDFVSSFLSLIRKAVYREKSTMAISSRSSTDEASLCPKSIESTPEILLTVKSTEHPEQEQKEINTTSLIDKRIEEHDGIKLNDTKVVHLYADQPQLDNVMQESECSRTQVANGTNRETLKEKKLKTSDSRKVKTKEPGTTSHGTIPSKEILKNRKSTTKLRANQNPTEESRQNGAVKKLSPQKYPKEGENCIEKKKSHFLKEENSQSFDLSACRPKESTDSPLLMQNAFLLKHGDLQLVVKDRGDYSFSYTTSPKYDDQGNIKYHKQEFSLKKKLLTEEQ</sequence>